<name>A0A4Q7ZS26_9ACTN</name>
<dbReference type="AlphaFoldDB" id="A0A4Q7ZS26"/>
<organism evidence="2 3">
    <name type="scientific">Krasilnikovia cinnamomea</name>
    <dbReference type="NCBI Taxonomy" id="349313"/>
    <lineage>
        <taxon>Bacteria</taxon>
        <taxon>Bacillati</taxon>
        <taxon>Actinomycetota</taxon>
        <taxon>Actinomycetes</taxon>
        <taxon>Micromonosporales</taxon>
        <taxon>Micromonosporaceae</taxon>
        <taxon>Krasilnikovia</taxon>
    </lineage>
</organism>
<evidence type="ECO:0000313" key="3">
    <source>
        <dbReference type="Proteomes" id="UP000292564"/>
    </source>
</evidence>
<proteinExistence type="predicted"/>
<dbReference type="InterPro" id="IPR006059">
    <property type="entry name" value="SBP"/>
</dbReference>
<dbReference type="PANTHER" id="PTHR42779:SF1">
    <property type="entry name" value="PROTEIN YNJB"/>
    <property type="match status" value="1"/>
</dbReference>
<keyword evidence="1" id="KW-0732">Signal</keyword>
<dbReference type="PROSITE" id="PS51257">
    <property type="entry name" value="PROKAR_LIPOPROTEIN"/>
    <property type="match status" value="1"/>
</dbReference>
<accession>A0A4Q7ZS26</accession>
<dbReference type="EMBL" id="SHKY01000001">
    <property type="protein sequence ID" value="RZU53413.1"/>
    <property type="molecule type" value="Genomic_DNA"/>
</dbReference>
<reference evidence="2 3" key="1">
    <citation type="submission" date="2019-02" db="EMBL/GenBank/DDBJ databases">
        <title>Sequencing the genomes of 1000 actinobacteria strains.</title>
        <authorList>
            <person name="Klenk H.-P."/>
        </authorList>
    </citation>
    <scope>NUCLEOTIDE SEQUENCE [LARGE SCALE GENOMIC DNA]</scope>
    <source>
        <strain evidence="2 3">DSM 45162</strain>
    </source>
</reference>
<protein>
    <submittedName>
        <fullName evidence="2">Putative spermidine/putrescine transport system substrate-binding protein</fullName>
    </submittedName>
</protein>
<dbReference type="OrthoDB" id="3239593at2"/>
<feature type="chain" id="PRO_5020424780" evidence="1">
    <location>
        <begin position="24"/>
        <end position="393"/>
    </location>
</feature>
<evidence type="ECO:0000256" key="1">
    <source>
        <dbReference type="SAM" id="SignalP"/>
    </source>
</evidence>
<dbReference type="Proteomes" id="UP000292564">
    <property type="component" value="Unassembled WGS sequence"/>
</dbReference>
<gene>
    <name evidence="2" type="ORF">EV385_5338</name>
</gene>
<evidence type="ECO:0000313" key="2">
    <source>
        <dbReference type="EMBL" id="RZU53413.1"/>
    </source>
</evidence>
<dbReference type="RefSeq" id="WP_130511903.1">
    <property type="nucleotide sequence ID" value="NZ_SHKY01000001.1"/>
</dbReference>
<keyword evidence="3" id="KW-1185">Reference proteome</keyword>
<dbReference type="PANTHER" id="PTHR42779">
    <property type="entry name" value="PROTEIN YNJB"/>
    <property type="match status" value="1"/>
</dbReference>
<dbReference type="Gene3D" id="3.40.190.10">
    <property type="entry name" value="Periplasmic binding protein-like II"/>
    <property type="match status" value="2"/>
</dbReference>
<dbReference type="Pfam" id="PF13416">
    <property type="entry name" value="SBP_bac_8"/>
    <property type="match status" value="1"/>
</dbReference>
<feature type="signal peptide" evidence="1">
    <location>
        <begin position="1"/>
        <end position="23"/>
    </location>
</feature>
<dbReference type="SUPFAM" id="SSF53850">
    <property type="entry name" value="Periplasmic binding protein-like II"/>
    <property type="match status" value="1"/>
</dbReference>
<comment type="caution">
    <text evidence="2">The sequence shown here is derived from an EMBL/GenBank/DDBJ whole genome shotgun (WGS) entry which is preliminary data.</text>
</comment>
<sequence length="393" mass="42182">MASPLHRAGLVAAAFALALTATACGGPSSRSGDGAGPVTLNIVDVAGNLQLTEQIIKNFQKAYPQELKAYTASKTDVTQMPGKLEAQFKAGRTDIDMVLTGIDGYAATVSKNLLDPVGAIPGQQNYLAGARAAQNLAGTYAVTINYNPNGPLLEFAADVTDPPTSWESLLTWARANPKRFQYALPAKSGPGRALLMALAHHFGENELPPAKWTKTWNYLKLLKPHVTLASSTGETMKNLANGSSKVVVSSTGWDLNPRALGTVPPDVKVVAPGTAVTAGKADCGTFTWIADAHYVLMPKGLSQRKQDVIRKLIAFMLTPEQQAITADQGYLYTGWAIEGVDLSKAPPSSREVFDKFDRPDYYRPLIEQCPVVPSFEAGTIQEMFAEFDRQVGK</sequence>